<feature type="transmembrane region" description="Helical" evidence="1">
    <location>
        <begin position="163"/>
        <end position="181"/>
    </location>
</feature>
<sequence length="324" mass="35533">MTEQELLNQVPAEKKEEAKALLHSRSLSVHIGIQIILFVGAFLSSAVCVLGTWLIGGMDSMLLWGLCWTGFGYWLLRLGKQHGDIAYVFVEYLGLILSIGGRAVILILLTENISNPVVEALCVTAVAAISYPFFTHKLDRFIFSAISLFVWTEVLHEERLVSNSYFGFISLVLVSASGWFFATRKVVLRPLAYALLGIGLSNCIPGMPGEIWHGLVRVLAAGSVAFGISRLPVKFVEKLLLCLLTAVLACCLNALSFLGIVVCVAGYLLREKIAEWLGMAAFCAGLWFLYFSLSGTLLYKSGCLVGSGLVVLALYAYMRRKYAR</sequence>
<feature type="domain" description="DUF4401" evidence="2">
    <location>
        <begin position="32"/>
        <end position="320"/>
    </location>
</feature>
<evidence type="ECO:0000313" key="3">
    <source>
        <dbReference type="EMBL" id="MBE6421480.1"/>
    </source>
</evidence>
<feature type="transmembrane region" description="Helical" evidence="1">
    <location>
        <begin position="299"/>
        <end position="318"/>
    </location>
</feature>
<dbReference type="AlphaFoldDB" id="A0A928HIX9"/>
<accession>A0A928HIX9</accession>
<keyword evidence="1" id="KW-1133">Transmembrane helix</keyword>
<evidence type="ECO:0000313" key="4">
    <source>
        <dbReference type="Proteomes" id="UP000725649"/>
    </source>
</evidence>
<protein>
    <submittedName>
        <fullName evidence="3">DUF4401 domain-containing protein</fullName>
    </submittedName>
</protein>
<evidence type="ECO:0000256" key="1">
    <source>
        <dbReference type="SAM" id="Phobius"/>
    </source>
</evidence>
<feature type="transmembrane region" description="Helical" evidence="1">
    <location>
        <begin position="31"/>
        <end position="55"/>
    </location>
</feature>
<feature type="transmembrane region" description="Helical" evidence="1">
    <location>
        <begin position="116"/>
        <end position="134"/>
    </location>
</feature>
<feature type="transmembrane region" description="Helical" evidence="1">
    <location>
        <begin position="243"/>
        <end position="269"/>
    </location>
</feature>
<feature type="transmembrane region" description="Helical" evidence="1">
    <location>
        <begin position="85"/>
        <end position="109"/>
    </location>
</feature>
<organism evidence="3 4">
    <name type="scientific">Candidatus Avelusimicrobium gallicola</name>
    <dbReference type="NCBI Taxonomy" id="2562704"/>
    <lineage>
        <taxon>Bacteria</taxon>
        <taxon>Pseudomonadati</taxon>
        <taxon>Elusimicrobiota</taxon>
        <taxon>Elusimicrobia</taxon>
        <taxon>Elusimicrobiales</taxon>
        <taxon>Elusimicrobiaceae</taxon>
        <taxon>Candidatus Avelusimicrobium</taxon>
    </lineage>
</organism>
<feature type="transmembrane region" description="Helical" evidence="1">
    <location>
        <begin position="62"/>
        <end position="79"/>
    </location>
</feature>
<name>A0A928HIX9_9BACT</name>
<comment type="caution">
    <text evidence="3">The sequence shown here is derived from an EMBL/GenBank/DDBJ whole genome shotgun (WGS) entry which is preliminary data.</text>
</comment>
<proteinExistence type="predicted"/>
<feature type="transmembrane region" description="Helical" evidence="1">
    <location>
        <begin position="187"/>
        <end position="204"/>
    </location>
</feature>
<dbReference type="Pfam" id="PF14351">
    <property type="entry name" value="DUF4401"/>
    <property type="match status" value="1"/>
</dbReference>
<dbReference type="InterPro" id="IPR025513">
    <property type="entry name" value="DUF4401"/>
</dbReference>
<dbReference type="EMBL" id="SUVG01000005">
    <property type="protein sequence ID" value="MBE6421480.1"/>
    <property type="molecule type" value="Genomic_DNA"/>
</dbReference>
<evidence type="ECO:0000259" key="2">
    <source>
        <dbReference type="Pfam" id="PF14351"/>
    </source>
</evidence>
<feature type="transmembrane region" description="Helical" evidence="1">
    <location>
        <begin position="140"/>
        <end position="156"/>
    </location>
</feature>
<keyword evidence="1" id="KW-0472">Membrane</keyword>
<reference evidence="3" key="1">
    <citation type="submission" date="2019-04" db="EMBL/GenBank/DDBJ databases">
        <title>Evolution of Biomass-Degrading Anaerobic Consortia Revealed by Metagenomics.</title>
        <authorList>
            <person name="Peng X."/>
        </authorList>
    </citation>
    <scope>NUCLEOTIDE SEQUENCE</scope>
    <source>
        <strain evidence="3">SIG66</strain>
    </source>
</reference>
<keyword evidence="1" id="KW-0812">Transmembrane</keyword>
<dbReference type="Proteomes" id="UP000725649">
    <property type="component" value="Unassembled WGS sequence"/>
</dbReference>
<gene>
    <name evidence="3" type="ORF">E7027_05055</name>
</gene>
<feature type="transmembrane region" description="Helical" evidence="1">
    <location>
        <begin position="276"/>
        <end position="293"/>
    </location>
</feature>